<evidence type="ECO:0008006" key="3">
    <source>
        <dbReference type="Google" id="ProtNLM"/>
    </source>
</evidence>
<dbReference type="GO" id="GO:0046872">
    <property type="term" value="F:metal ion binding"/>
    <property type="evidence" value="ECO:0007669"/>
    <property type="project" value="InterPro"/>
</dbReference>
<dbReference type="SUPFAM" id="SSF140959">
    <property type="entry name" value="Indolic compounds 2,3-dioxygenase-like"/>
    <property type="match status" value="1"/>
</dbReference>
<dbReference type="InterPro" id="IPR004981">
    <property type="entry name" value="Trp_2_3_dOase"/>
</dbReference>
<reference evidence="1 2" key="1">
    <citation type="journal article" date="2018" name="Sci. Rep.">
        <title>Comparative analysis of the Pocillopora damicornis genome highlights role of immune system in coral evolution.</title>
        <authorList>
            <person name="Cunning R."/>
            <person name="Bay R.A."/>
            <person name="Gillette P."/>
            <person name="Baker A.C."/>
            <person name="Traylor-Knowles N."/>
        </authorList>
    </citation>
    <scope>NUCLEOTIDE SEQUENCE [LARGE SCALE GENOMIC DNA]</scope>
    <source>
        <strain evidence="1">RSMAS</strain>
        <tissue evidence="1">Whole animal</tissue>
    </source>
</reference>
<keyword evidence="2" id="KW-1185">Reference proteome</keyword>
<dbReference type="Pfam" id="PF03301">
    <property type="entry name" value="Trp_dioxygenase"/>
    <property type="match status" value="1"/>
</dbReference>
<dbReference type="PANTHER" id="PTHR10138">
    <property type="entry name" value="TRYPTOPHAN 2,3-DIOXYGENASE"/>
    <property type="match status" value="1"/>
</dbReference>
<proteinExistence type="predicted"/>
<dbReference type="EMBL" id="RCHS01001851">
    <property type="protein sequence ID" value="RMX51041.1"/>
    <property type="molecule type" value="Genomic_DNA"/>
</dbReference>
<dbReference type="InterPro" id="IPR037217">
    <property type="entry name" value="Trp/Indoleamine_2_3_dOase-like"/>
</dbReference>
<dbReference type="Proteomes" id="UP000275408">
    <property type="component" value="Unassembled WGS sequence"/>
</dbReference>
<dbReference type="GO" id="GO:0004833">
    <property type="term" value="F:L-tryptophan 2,3-dioxygenase activity"/>
    <property type="evidence" value="ECO:0007669"/>
    <property type="project" value="InterPro"/>
</dbReference>
<dbReference type="Gene3D" id="1.20.58.480">
    <property type="match status" value="2"/>
</dbReference>
<organism evidence="1 2">
    <name type="scientific">Pocillopora damicornis</name>
    <name type="common">Cauliflower coral</name>
    <name type="synonym">Millepora damicornis</name>
    <dbReference type="NCBI Taxonomy" id="46731"/>
    <lineage>
        <taxon>Eukaryota</taxon>
        <taxon>Metazoa</taxon>
        <taxon>Cnidaria</taxon>
        <taxon>Anthozoa</taxon>
        <taxon>Hexacorallia</taxon>
        <taxon>Scleractinia</taxon>
        <taxon>Astrocoeniina</taxon>
        <taxon>Pocilloporidae</taxon>
        <taxon>Pocillopora</taxon>
    </lineage>
</organism>
<dbReference type="GO" id="GO:0020037">
    <property type="term" value="F:heme binding"/>
    <property type="evidence" value="ECO:0007669"/>
    <property type="project" value="InterPro"/>
</dbReference>
<evidence type="ECO:0000313" key="1">
    <source>
        <dbReference type="EMBL" id="RMX51041.1"/>
    </source>
</evidence>
<accession>A0A3M6UBM7</accession>
<protein>
    <recommendedName>
        <fullName evidence="3">Tryptophan 2,3-dioxygenase</fullName>
    </recommendedName>
</protein>
<evidence type="ECO:0000313" key="2">
    <source>
        <dbReference type="Proteomes" id="UP000275408"/>
    </source>
</evidence>
<dbReference type="STRING" id="46731.A0A3M6UBM7"/>
<name>A0A3M6UBM7_POCDA</name>
<dbReference type="PANTHER" id="PTHR10138:SF0">
    <property type="entry name" value="TRYPTOPHAN 2,3-DIOXYGENASE"/>
    <property type="match status" value="1"/>
</dbReference>
<sequence>MSCPYAHDGRENIPVRKNGDDKRMSYGDYLQLNTLLECQKPASTKFGDATVHDELLFIVGTDERKMLVLISRLGRIVQIQKLLRDQIMILETMTPLDFMEFRDYLAPASGFQSLQFRLIENKLGINKTHRIRYNYQDYSKAFDSQDGKQLEESESTASLLELVQAEEDEEVRATLFKEIKKQEDHFETIFSEERHNQLVARGERRFSHKAMQGALMIYFYRDEPRFNQPFQILQLLMDIDSNLIKWRYNHLMMVQRMIGSKMGTGGTSGYQYLRSTVSDRYKVFVDLFNLSNFLIPRDQIPPLSSSMKARLRTALVGGRLHDSDSAHFSDSSEDDQVSALSSLVKNAGITGAPAVDTEGDEVASSN</sequence>
<dbReference type="AlphaFoldDB" id="A0A3M6UBM7"/>
<dbReference type="GO" id="GO:0019441">
    <property type="term" value="P:L-tryptophan catabolic process to kynurenine"/>
    <property type="evidence" value="ECO:0007669"/>
    <property type="project" value="InterPro"/>
</dbReference>
<dbReference type="GO" id="GO:0019442">
    <property type="term" value="P:L-tryptophan catabolic process to acetyl-CoA"/>
    <property type="evidence" value="ECO:0007669"/>
    <property type="project" value="TreeGrafter"/>
</dbReference>
<gene>
    <name evidence="1" type="ORF">pdam_00024440</name>
</gene>
<dbReference type="OrthoDB" id="447477at2759"/>
<comment type="caution">
    <text evidence="1">The sequence shown here is derived from an EMBL/GenBank/DDBJ whole genome shotgun (WGS) entry which is preliminary data.</text>
</comment>